<keyword evidence="2" id="KW-1185">Reference proteome</keyword>
<name>A0A1M6E192_9FLAO</name>
<gene>
    <name evidence="1" type="ORF">SAMN05444337_0809</name>
</gene>
<evidence type="ECO:0000313" key="1">
    <source>
        <dbReference type="EMBL" id="SHI79173.1"/>
    </source>
</evidence>
<sequence length="148" mass="17132">MKKILIVLFLSLSLFSFSQKLKFKKGIVTVDGVEFVKYNEEGFFTSYSTLNDVEFITVLSTSYEERNQAYYSTPNPSKFGIKPTITKSVYTVKFPKLDKELTTNMFRKDLITAVYKNKILNEDGSINEENVDTFISKYNNENLKLKIN</sequence>
<dbReference type="STRING" id="683124.SAMN05444337_0809"/>
<dbReference type="OrthoDB" id="1363338at2"/>
<dbReference type="RefSeq" id="WP_072781947.1">
    <property type="nucleotide sequence ID" value="NZ_CP045292.1"/>
</dbReference>
<protein>
    <submittedName>
        <fullName evidence="1">Uncharacterized protein</fullName>
    </submittedName>
</protein>
<dbReference type="AlphaFoldDB" id="A0A1M6E192"/>
<dbReference type="EMBL" id="FQZH01000001">
    <property type="protein sequence ID" value="SHI79173.1"/>
    <property type="molecule type" value="Genomic_DNA"/>
</dbReference>
<proteinExistence type="predicted"/>
<reference evidence="2" key="1">
    <citation type="submission" date="2016-11" db="EMBL/GenBank/DDBJ databases">
        <authorList>
            <person name="Varghese N."/>
            <person name="Submissions S."/>
        </authorList>
    </citation>
    <scope>NUCLEOTIDE SEQUENCE [LARGE SCALE GENOMIC DNA]</scope>
    <source>
        <strain evidence="2">DSM 22807</strain>
    </source>
</reference>
<dbReference type="Proteomes" id="UP000184232">
    <property type="component" value="Unassembled WGS sequence"/>
</dbReference>
<evidence type="ECO:0000313" key="2">
    <source>
        <dbReference type="Proteomes" id="UP000184232"/>
    </source>
</evidence>
<accession>A0A1M6E192</accession>
<organism evidence="1 2">
    <name type="scientific">Flavobacterium haoranii</name>
    <dbReference type="NCBI Taxonomy" id="683124"/>
    <lineage>
        <taxon>Bacteria</taxon>
        <taxon>Pseudomonadati</taxon>
        <taxon>Bacteroidota</taxon>
        <taxon>Flavobacteriia</taxon>
        <taxon>Flavobacteriales</taxon>
        <taxon>Flavobacteriaceae</taxon>
        <taxon>Flavobacterium</taxon>
    </lineage>
</organism>